<keyword evidence="14" id="KW-0282">Flagellum</keyword>
<dbReference type="GO" id="GO:0009431">
    <property type="term" value="C:bacterial-type flagellum basal body, MS ring"/>
    <property type="evidence" value="ECO:0007669"/>
    <property type="project" value="InterPro"/>
</dbReference>
<dbReference type="PANTHER" id="PTHR30046">
    <property type="entry name" value="FLAGELLAR M-RING PROTEIN"/>
    <property type="match status" value="1"/>
</dbReference>
<dbReference type="NCBIfam" id="TIGR00206">
    <property type="entry name" value="fliF"/>
    <property type="match status" value="1"/>
</dbReference>
<comment type="subcellular location">
    <subcellularLocation>
        <location evidence="1 9">Bacterial flagellum basal body</location>
    </subcellularLocation>
    <subcellularLocation>
        <location evidence="2">Cell membrane</location>
        <topology evidence="2">Multi-pass membrane protein</topology>
    </subcellularLocation>
</comment>
<comment type="function">
    <text evidence="9">The M ring may be actively involved in energy transduction.</text>
</comment>
<evidence type="ECO:0000256" key="1">
    <source>
        <dbReference type="ARBA" id="ARBA00004117"/>
    </source>
</evidence>
<keyword evidence="5 11" id="KW-0812">Transmembrane</keyword>
<evidence type="ECO:0000256" key="7">
    <source>
        <dbReference type="ARBA" id="ARBA00023136"/>
    </source>
</evidence>
<dbReference type="GO" id="GO:0003774">
    <property type="term" value="F:cytoskeletal motor activity"/>
    <property type="evidence" value="ECO:0007669"/>
    <property type="project" value="InterPro"/>
</dbReference>
<feature type="region of interest" description="Disordered" evidence="10">
    <location>
        <begin position="532"/>
        <end position="552"/>
    </location>
</feature>
<feature type="domain" description="Flagellar M-ring C-terminal" evidence="13">
    <location>
        <begin position="249"/>
        <end position="410"/>
    </location>
</feature>
<dbReference type="Gene3D" id="3.30.300.30">
    <property type="match status" value="1"/>
</dbReference>
<evidence type="ECO:0000313" key="15">
    <source>
        <dbReference type="Proteomes" id="UP000184292"/>
    </source>
</evidence>
<evidence type="ECO:0000256" key="10">
    <source>
        <dbReference type="SAM" id="MobiDB-lite"/>
    </source>
</evidence>
<dbReference type="GO" id="GO:0071973">
    <property type="term" value="P:bacterial-type flagellum-dependent cell motility"/>
    <property type="evidence" value="ECO:0007669"/>
    <property type="project" value="InterPro"/>
</dbReference>
<feature type="compositionally biased region" description="Basic and acidic residues" evidence="10">
    <location>
        <begin position="539"/>
        <end position="552"/>
    </location>
</feature>
<feature type="transmembrane region" description="Helical" evidence="11">
    <location>
        <begin position="31"/>
        <end position="48"/>
    </location>
</feature>
<feature type="region of interest" description="Disordered" evidence="10">
    <location>
        <begin position="269"/>
        <end position="343"/>
    </location>
</feature>
<name>A0A1M6G6W2_9RHOB</name>
<dbReference type="InterPro" id="IPR013556">
    <property type="entry name" value="Flag_M-ring_C"/>
</dbReference>
<sequence>MNGQLARHVQKDGCVSSIASSWQGLDLRRRVVVIGATLAVFAAVLLLGRSAAQPEMALLYSGLEPRASGDVVAALEQAGVAHEVRGTGIYVPVTERDSLRMVLAGQGLPANSSQGYELLDELSGFGTTSQMFDAAYWRAKEGELARTIVASPLYRAARVHVSTPSSRPFAREARTTASVTLTPSGGAVTGAQARAIRYLVASAVSGLDPEDVAVIDGEDGRLAEGGGTGEGTRPADRAEALRLQAERLLEARVGQGNALVEVSLETVTESEQIVERRVDPDSRVAISTDVEERTNTEQGGAGGDVTVASNLPDGQAGTPGATESSQSSETRETTNYEVSETSRELVRTPGAVKRLTVAVLVNDVETVAADGTVERTPRPDEELAALGELVASAVGLDESRGDVLTIRSLPLEPVPEMGTEVTEGGAPLDMMSLIQLGVLALVALILGLFVVRPILARGGGATALPAPDGPGGTEEASPLDMSGAGGGFAFPMMSAFDAAEDAEATMEPQDPVSRLRRLIEERQDDSLRLLQSWIESPEGDTRHPVRQGEGEG</sequence>
<evidence type="ECO:0000256" key="5">
    <source>
        <dbReference type="ARBA" id="ARBA00022692"/>
    </source>
</evidence>
<feature type="transmembrane region" description="Helical" evidence="11">
    <location>
        <begin position="430"/>
        <end position="451"/>
    </location>
</feature>
<dbReference type="GO" id="GO:0005886">
    <property type="term" value="C:plasma membrane"/>
    <property type="evidence" value="ECO:0007669"/>
    <property type="project" value="UniProtKB-SubCell"/>
</dbReference>
<dbReference type="Pfam" id="PF08345">
    <property type="entry name" value="YscJ_FliF_C"/>
    <property type="match status" value="1"/>
</dbReference>
<evidence type="ECO:0000259" key="12">
    <source>
        <dbReference type="Pfam" id="PF01514"/>
    </source>
</evidence>
<keyword evidence="14" id="KW-0969">Cilium</keyword>
<gene>
    <name evidence="14" type="ORF">SAMN05444417_2718</name>
</gene>
<dbReference type="STRING" id="1447782.SAMN05444417_2718"/>
<evidence type="ECO:0000256" key="6">
    <source>
        <dbReference type="ARBA" id="ARBA00022989"/>
    </source>
</evidence>
<evidence type="ECO:0000259" key="13">
    <source>
        <dbReference type="Pfam" id="PF08345"/>
    </source>
</evidence>
<evidence type="ECO:0000256" key="4">
    <source>
        <dbReference type="ARBA" id="ARBA00022475"/>
    </source>
</evidence>
<keyword evidence="8 9" id="KW-0975">Bacterial flagellum</keyword>
<dbReference type="Pfam" id="PF01514">
    <property type="entry name" value="YscJ_FliF"/>
    <property type="match status" value="1"/>
</dbReference>
<reference evidence="14 15" key="1">
    <citation type="submission" date="2016-11" db="EMBL/GenBank/DDBJ databases">
        <authorList>
            <person name="Jaros S."/>
            <person name="Januszkiewicz K."/>
            <person name="Wedrychowicz H."/>
        </authorList>
    </citation>
    <scope>NUCLEOTIDE SEQUENCE [LARGE SCALE GENOMIC DNA]</scope>
    <source>
        <strain evidence="14 15">DSM 100565</strain>
    </source>
</reference>
<feature type="compositionally biased region" description="Basic and acidic residues" evidence="10">
    <location>
        <begin position="273"/>
        <end position="282"/>
    </location>
</feature>
<evidence type="ECO:0000256" key="2">
    <source>
        <dbReference type="ARBA" id="ARBA00004651"/>
    </source>
</evidence>
<dbReference type="EMBL" id="FQYO01000004">
    <property type="protein sequence ID" value="SHJ05682.1"/>
    <property type="molecule type" value="Genomic_DNA"/>
</dbReference>
<accession>A0A1M6G6W2</accession>
<protein>
    <recommendedName>
        <fullName evidence="9">Flagellar M-ring protein</fullName>
    </recommendedName>
</protein>
<dbReference type="PIRSF" id="PIRSF004862">
    <property type="entry name" value="FliF"/>
    <property type="match status" value="1"/>
</dbReference>
<dbReference type="InterPro" id="IPR045851">
    <property type="entry name" value="AMP-bd_C_sf"/>
</dbReference>
<keyword evidence="7 11" id="KW-0472">Membrane</keyword>
<evidence type="ECO:0000256" key="9">
    <source>
        <dbReference type="PIRNR" id="PIRNR004862"/>
    </source>
</evidence>
<feature type="compositionally biased region" description="Basic and acidic residues" evidence="10">
    <location>
        <begin position="329"/>
        <end position="343"/>
    </location>
</feature>
<organism evidence="14 15">
    <name type="scientific">Wenxinia saemankumensis</name>
    <dbReference type="NCBI Taxonomy" id="1447782"/>
    <lineage>
        <taxon>Bacteria</taxon>
        <taxon>Pseudomonadati</taxon>
        <taxon>Pseudomonadota</taxon>
        <taxon>Alphaproteobacteria</taxon>
        <taxon>Rhodobacterales</taxon>
        <taxon>Roseobacteraceae</taxon>
        <taxon>Wenxinia</taxon>
    </lineage>
</organism>
<feature type="domain" description="Flagellar M-ring N-terminal" evidence="12">
    <location>
        <begin position="52"/>
        <end position="218"/>
    </location>
</feature>
<evidence type="ECO:0000313" key="14">
    <source>
        <dbReference type="EMBL" id="SHJ05682.1"/>
    </source>
</evidence>
<proteinExistence type="inferred from homology"/>
<dbReference type="PANTHER" id="PTHR30046:SF0">
    <property type="entry name" value="FLAGELLAR M-RING PROTEIN"/>
    <property type="match status" value="1"/>
</dbReference>
<dbReference type="InterPro" id="IPR043427">
    <property type="entry name" value="YscJ/FliF"/>
</dbReference>
<dbReference type="PRINTS" id="PR01009">
    <property type="entry name" value="FLGMRINGFLIF"/>
</dbReference>
<dbReference type="InterPro" id="IPR006182">
    <property type="entry name" value="FliF_N_dom"/>
</dbReference>
<comment type="similarity">
    <text evidence="3 9">Belongs to the FliF family.</text>
</comment>
<evidence type="ECO:0000256" key="3">
    <source>
        <dbReference type="ARBA" id="ARBA00007971"/>
    </source>
</evidence>
<keyword evidence="15" id="KW-1185">Reference proteome</keyword>
<dbReference type="Proteomes" id="UP000184292">
    <property type="component" value="Unassembled WGS sequence"/>
</dbReference>
<evidence type="ECO:0000256" key="11">
    <source>
        <dbReference type="SAM" id="Phobius"/>
    </source>
</evidence>
<evidence type="ECO:0000256" key="8">
    <source>
        <dbReference type="ARBA" id="ARBA00023143"/>
    </source>
</evidence>
<keyword evidence="14" id="KW-0966">Cell projection</keyword>
<feature type="region of interest" description="Disordered" evidence="10">
    <location>
        <begin position="217"/>
        <end position="236"/>
    </location>
</feature>
<dbReference type="AlphaFoldDB" id="A0A1M6G6W2"/>
<dbReference type="InterPro" id="IPR000067">
    <property type="entry name" value="FlgMring_FliF"/>
</dbReference>
<keyword evidence="4" id="KW-1003">Cell membrane</keyword>
<keyword evidence="6 11" id="KW-1133">Transmembrane helix</keyword>